<dbReference type="Proteomes" id="UP001061958">
    <property type="component" value="Unassembled WGS sequence"/>
</dbReference>
<reference evidence="3" key="1">
    <citation type="journal article" date="2022" name="Proc. Natl. Acad. Sci. U.S.A.">
        <title>Life cycle and functional genomics of the unicellular red alga Galdieria for elucidating algal and plant evolution and industrial use.</title>
        <authorList>
            <person name="Hirooka S."/>
            <person name="Itabashi T."/>
            <person name="Ichinose T.M."/>
            <person name="Onuma R."/>
            <person name="Fujiwara T."/>
            <person name="Yamashita S."/>
            <person name="Jong L.W."/>
            <person name="Tomita R."/>
            <person name="Iwane A.H."/>
            <person name="Miyagishima S.Y."/>
        </authorList>
    </citation>
    <scope>NUCLEOTIDE SEQUENCE</scope>
    <source>
        <strain evidence="3">NBRC 102759</strain>
    </source>
</reference>
<keyword evidence="1" id="KW-0175">Coiled coil</keyword>
<evidence type="ECO:0000256" key="2">
    <source>
        <dbReference type="SAM" id="MobiDB-lite"/>
    </source>
</evidence>
<dbReference type="AlphaFoldDB" id="A0A9C7UQ18"/>
<reference evidence="3" key="2">
    <citation type="submission" date="2022-01" db="EMBL/GenBank/DDBJ databases">
        <authorList>
            <person name="Hirooka S."/>
            <person name="Miyagishima S.Y."/>
        </authorList>
    </citation>
    <scope>NUCLEOTIDE SEQUENCE</scope>
    <source>
        <strain evidence="3">NBRC 102759</strain>
    </source>
</reference>
<evidence type="ECO:0000256" key="1">
    <source>
        <dbReference type="SAM" id="Coils"/>
    </source>
</evidence>
<dbReference type="EMBL" id="BQMJ01000021">
    <property type="protein sequence ID" value="GJQ11080.1"/>
    <property type="molecule type" value="Genomic_DNA"/>
</dbReference>
<feature type="coiled-coil region" evidence="1">
    <location>
        <begin position="85"/>
        <end position="122"/>
    </location>
</feature>
<dbReference type="OrthoDB" id="5321at2759"/>
<evidence type="ECO:0000313" key="4">
    <source>
        <dbReference type="Proteomes" id="UP001061958"/>
    </source>
</evidence>
<organism evidence="3 4">
    <name type="scientific">Galdieria partita</name>
    <dbReference type="NCBI Taxonomy" id="83374"/>
    <lineage>
        <taxon>Eukaryota</taxon>
        <taxon>Rhodophyta</taxon>
        <taxon>Bangiophyceae</taxon>
        <taxon>Galdieriales</taxon>
        <taxon>Galdieriaceae</taxon>
        <taxon>Galdieria</taxon>
    </lineage>
</organism>
<name>A0A9C7UQ18_9RHOD</name>
<proteinExistence type="predicted"/>
<feature type="region of interest" description="Disordered" evidence="2">
    <location>
        <begin position="144"/>
        <end position="166"/>
    </location>
</feature>
<evidence type="ECO:0000313" key="3">
    <source>
        <dbReference type="EMBL" id="GJQ11080.1"/>
    </source>
</evidence>
<accession>A0A9C7UQ18</accession>
<comment type="caution">
    <text evidence="3">The sequence shown here is derived from an EMBL/GenBank/DDBJ whole genome shotgun (WGS) entry which is preliminary data.</text>
</comment>
<protein>
    <submittedName>
        <fullName evidence="3">Uncharacterized protein</fullName>
    </submittedName>
</protein>
<sequence length="166" mass="19409">MYSSTCFLSICTFTARRQLLSNSFIHTSPRVLFGCTVYDLKLKHRCDTGRWIRAQQQTEDKRDEETKQLSDYEFAERCVDGGCPVEDVQELLVRLEDRRKLLQKEIERISDLMAKLAKYNTAEDRGLLRDVVLAALSIFSRSESNYPEVGESPWSMDPYRPKKWED</sequence>
<gene>
    <name evidence="3" type="ORF">GpartN1_g2871.t1</name>
</gene>
<keyword evidence="4" id="KW-1185">Reference proteome</keyword>